<dbReference type="Proteomes" id="UP001145114">
    <property type="component" value="Unassembled WGS sequence"/>
</dbReference>
<name>A0ACC1H8J2_9FUNG</name>
<protein>
    <submittedName>
        <fullName evidence="1">Uncharacterized protein</fullName>
    </submittedName>
</protein>
<proteinExistence type="predicted"/>
<evidence type="ECO:0000313" key="2">
    <source>
        <dbReference type="Proteomes" id="UP001145114"/>
    </source>
</evidence>
<accession>A0ACC1H8J2</accession>
<evidence type="ECO:0000313" key="1">
    <source>
        <dbReference type="EMBL" id="KAJ1672794.1"/>
    </source>
</evidence>
<reference evidence="1" key="1">
    <citation type="submission" date="2022-06" db="EMBL/GenBank/DDBJ databases">
        <title>Phylogenomic reconstructions and comparative analyses of Kickxellomycotina fungi.</title>
        <authorList>
            <person name="Reynolds N.K."/>
            <person name="Stajich J.E."/>
            <person name="Barry K."/>
            <person name="Grigoriev I.V."/>
            <person name="Crous P."/>
            <person name="Smith M.E."/>
        </authorList>
    </citation>
    <scope>NUCLEOTIDE SEQUENCE</scope>
    <source>
        <strain evidence="1">RSA 2271</strain>
    </source>
</reference>
<organism evidence="1 2">
    <name type="scientific">Spiromyces aspiralis</name>
    <dbReference type="NCBI Taxonomy" id="68401"/>
    <lineage>
        <taxon>Eukaryota</taxon>
        <taxon>Fungi</taxon>
        <taxon>Fungi incertae sedis</taxon>
        <taxon>Zoopagomycota</taxon>
        <taxon>Kickxellomycotina</taxon>
        <taxon>Kickxellomycetes</taxon>
        <taxon>Kickxellales</taxon>
        <taxon>Kickxellaceae</taxon>
        <taxon>Spiromyces</taxon>
    </lineage>
</organism>
<dbReference type="EMBL" id="JAMZIH010007829">
    <property type="protein sequence ID" value="KAJ1672794.1"/>
    <property type="molecule type" value="Genomic_DNA"/>
</dbReference>
<keyword evidence="2" id="KW-1185">Reference proteome</keyword>
<sequence length="198" mass="21074">MYVLSWLFAALTLALSAAGIAYYKQRFHGIGIWEIVWGCILIVFLPFAWVLGGLSRFRGYVTSLIDVLVPGLFSMVYLAGWVWLANSWDNYHCNRGSGAFYLARCRSMKAALAFNIATFITLALASFAALLHMSRFHKDTGTVVNQPNSLATGAGAGAVAGTAASSSSSLNAGEHPVTSKERPGNATGYPTGAQTAAV</sequence>
<comment type="caution">
    <text evidence="1">The sequence shown here is derived from an EMBL/GenBank/DDBJ whole genome shotgun (WGS) entry which is preliminary data.</text>
</comment>
<gene>
    <name evidence="1" type="ORF">EV182_006489</name>
</gene>